<feature type="compositionally biased region" description="Polar residues" evidence="1">
    <location>
        <begin position="321"/>
        <end position="335"/>
    </location>
</feature>
<dbReference type="OrthoDB" id="5078320at2759"/>
<feature type="compositionally biased region" description="Low complexity" evidence="1">
    <location>
        <begin position="336"/>
        <end position="354"/>
    </location>
</feature>
<sequence length="489" mass="54187">MGRHVFYTKITPLPANIPRLLALDLLHSHDEFIRLNPLVINVRPIDAPRNAEGDEYFSNWYEITEIMKVTGVKVRYDFKGCFHNQSWGMQSHVFAPLGIEFRNKYRIGGNQPGEPKEDRELGVDTPVEGLYLREDISFTCNTLMASFVRKEMQEASRVMIDRMRRKAELLDEGKLLAMFQNGELKTSKPGQGAAATPLPPPEPISDGEYSSSLSSRNSYATMNQQPPPDQQRRLSDKQGQGHYGVTPIELPGEYYHPQQQSGQANPQQQPLAFRYELPGDNSLYPPDLKPRPPPNATHPAYQTRSSPLSSPRLSSAGSASTNPSARSSYQAYNPEQAQQQQQQQQSQQQPQQQQNPTGTPRVTSHQSIPEEPGAAAPSSPSSGQHPQIQRNASSGDENYYHNYSRLRPPQPAAPPEPDHQRLSTLSISNPSMGRSTSNSSSYYGDEAGTMSTQQSSGQQSVVATCPVCKTFQGDEPAVGHHVEVTHGLT</sequence>
<feature type="compositionally biased region" description="Polar residues" evidence="1">
    <location>
        <begin position="355"/>
        <end position="367"/>
    </location>
</feature>
<feature type="domain" description="DUF7053" evidence="2">
    <location>
        <begin position="5"/>
        <end position="168"/>
    </location>
</feature>
<feature type="compositionally biased region" description="Low complexity" evidence="1">
    <location>
        <begin position="369"/>
        <end position="383"/>
    </location>
</feature>
<protein>
    <recommendedName>
        <fullName evidence="2">DUF7053 domain-containing protein</fullName>
    </recommendedName>
</protein>
<evidence type="ECO:0000259" key="2">
    <source>
        <dbReference type="Pfam" id="PF23155"/>
    </source>
</evidence>
<dbReference type="PANTHER" id="PTHR38117:SF1">
    <property type="entry name" value="DUF3074 DOMAIN-CONTAINING PROTEIN"/>
    <property type="match status" value="1"/>
</dbReference>
<feature type="region of interest" description="Disordered" evidence="1">
    <location>
        <begin position="185"/>
        <end position="458"/>
    </location>
</feature>
<feature type="compositionally biased region" description="Low complexity" evidence="1">
    <location>
        <begin position="448"/>
        <end position="458"/>
    </location>
</feature>
<dbReference type="Pfam" id="PF23155">
    <property type="entry name" value="DUF7053"/>
    <property type="match status" value="1"/>
</dbReference>
<proteinExistence type="predicted"/>
<dbReference type="PANTHER" id="PTHR38117">
    <property type="entry name" value="NACHT AND WD40 DOMAIN PROTEIN"/>
    <property type="match status" value="1"/>
</dbReference>
<dbReference type="RefSeq" id="XP_033589460.1">
    <property type="nucleotide sequence ID" value="XM_033731891.1"/>
</dbReference>
<organism evidence="3 4">
    <name type="scientific">Neohortaea acidophila</name>
    <dbReference type="NCBI Taxonomy" id="245834"/>
    <lineage>
        <taxon>Eukaryota</taxon>
        <taxon>Fungi</taxon>
        <taxon>Dikarya</taxon>
        <taxon>Ascomycota</taxon>
        <taxon>Pezizomycotina</taxon>
        <taxon>Dothideomycetes</taxon>
        <taxon>Dothideomycetidae</taxon>
        <taxon>Mycosphaerellales</taxon>
        <taxon>Teratosphaeriaceae</taxon>
        <taxon>Neohortaea</taxon>
    </lineage>
</organism>
<keyword evidence="4" id="KW-1185">Reference proteome</keyword>
<evidence type="ECO:0000313" key="3">
    <source>
        <dbReference type="EMBL" id="KAF2482890.1"/>
    </source>
</evidence>
<accession>A0A6A6PS13</accession>
<dbReference type="EMBL" id="MU001635">
    <property type="protein sequence ID" value="KAF2482890.1"/>
    <property type="molecule type" value="Genomic_DNA"/>
</dbReference>
<feature type="compositionally biased region" description="Polar residues" evidence="1">
    <location>
        <begin position="422"/>
        <end position="442"/>
    </location>
</feature>
<reference evidence="3" key="1">
    <citation type="journal article" date="2020" name="Stud. Mycol.">
        <title>101 Dothideomycetes genomes: a test case for predicting lifestyles and emergence of pathogens.</title>
        <authorList>
            <person name="Haridas S."/>
            <person name="Albert R."/>
            <person name="Binder M."/>
            <person name="Bloem J."/>
            <person name="Labutti K."/>
            <person name="Salamov A."/>
            <person name="Andreopoulos B."/>
            <person name="Baker S."/>
            <person name="Barry K."/>
            <person name="Bills G."/>
            <person name="Bluhm B."/>
            <person name="Cannon C."/>
            <person name="Castanera R."/>
            <person name="Culley D."/>
            <person name="Daum C."/>
            <person name="Ezra D."/>
            <person name="Gonzalez J."/>
            <person name="Henrissat B."/>
            <person name="Kuo A."/>
            <person name="Liang C."/>
            <person name="Lipzen A."/>
            <person name="Lutzoni F."/>
            <person name="Magnuson J."/>
            <person name="Mondo S."/>
            <person name="Nolan M."/>
            <person name="Ohm R."/>
            <person name="Pangilinan J."/>
            <person name="Park H.-J."/>
            <person name="Ramirez L."/>
            <person name="Alfaro M."/>
            <person name="Sun H."/>
            <person name="Tritt A."/>
            <person name="Yoshinaga Y."/>
            <person name="Zwiers L.-H."/>
            <person name="Turgeon B."/>
            <person name="Goodwin S."/>
            <person name="Spatafora J."/>
            <person name="Crous P."/>
            <person name="Grigoriev I."/>
        </authorList>
    </citation>
    <scope>NUCLEOTIDE SEQUENCE</scope>
    <source>
        <strain evidence="3">CBS 113389</strain>
    </source>
</reference>
<evidence type="ECO:0000256" key="1">
    <source>
        <dbReference type="SAM" id="MobiDB-lite"/>
    </source>
</evidence>
<dbReference type="InterPro" id="IPR055481">
    <property type="entry name" value="DUF7053"/>
</dbReference>
<name>A0A6A6PS13_9PEZI</name>
<feature type="compositionally biased region" description="Low complexity" evidence="1">
    <location>
        <begin position="257"/>
        <end position="270"/>
    </location>
</feature>
<dbReference type="Proteomes" id="UP000799767">
    <property type="component" value="Unassembled WGS sequence"/>
</dbReference>
<feature type="compositionally biased region" description="Polar residues" evidence="1">
    <location>
        <begin position="384"/>
        <end position="396"/>
    </location>
</feature>
<dbReference type="AlphaFoldDB" id="A0A6A6PS13"/>
<dbReference type="GeneID" id="54472893"/>
<gene>
    <name evidence="3" type="ORF">BDY17DRAFT_265048</name>
</gene>
<evidence type="ECO:0000313" key="4">
    <source>
        <dbReference type="Proteomes" id="UP000799767"/>
    </source>
</evidence>
<feature type="compositionally biased region" description="Low complexity" evidence="1">
    <location>
        <begin position="304"/>
        <end position="320"/>
    </location>
</feature>